<dbReference type="Pfam" id="PF04879">
    <property type="entry name" value="Molybdop_Fe4S4"/>
    <property type="match status" value="1"/>
</dbReference>
<keyword evidence="5" id="KW-0500">Molybdenum</keyword>
<dbReference type="PANTHER" id="PTHR43105">
    <property type="entry name" value="RESPIRATORY NITRATE REDUCTASE"/>
    <property type="match status" value="1"/>
</dbReference>
<dbReference type="AlphaFoldDB" id="D8JV94"/>
<dbReference type="PROSITE" id="PS00551">
    <property type="entry name" value="MOLYBDOPTERIN_PROK_1"/>
    <property type="match status" value="1"/>
</dbReference>
<dbReference type="STRING" id="582899.Hden_2953"/>
<dbReference type="Gene3D" id="2.20.25.90">
    <property type="entry name" value="ADC-like domains"/>
    <property type="match status" value="1"/>
</dbReference>
<dbReference type="GO" id="GO:0016020">
    <property type="term" value="C:membrane"/>
    <property type="evidence" value="ECO:0007669"/>
    <property type="project" value="TreeGrafter"/>
</dbReference>
<dbReference type="OrthoDB" id="9816402at2"/>
<evidence type="ECO:0000256" key="2">
    <source>
        <dbReference type="ARBA" id="ARBA00001966"/>
    </source>
</evidence>
<keyword evidence="10" id="KW-0534">Nitrate assimilation</keyword>
<dbReference type="InterPro" id="IPR041957">
    <property type="entry name" value="CT_Nitrate-R-NapA-like"/>
</dbReference>
<dbReference type="EMBL" id="CP002083">
    <property type="protein sequence ID" value="ADJ24748.1"/>
    <property type="molecule type" value="Genomic_DNA"/>
</dbReference>
<evidence type="ECO:0000256" key="4">
    <source>
        <dbReference type="ARBA" id="ARBA00022485"/>
    </source>
</evidence>
<evidence type="ECO:0000256" key="10">
    <source>
        <dbReference type="ARBA" id="ARBA00023063"/>
    </source>
</evidence>
<reference evidence="13" key="1">
    <citation type="journal article" date="2011" name="J. Bacteriol.">
        <title>Genome sequences of eight morphologically diverse alphaproteobacteria.</title>
        <authorList>
            <consortium name="US DOE Joint Genome Institute"/>
            <person name="Brown P.J."/>
            <person name="Kysela D.T."/>
            <person name="Buechlein A."/>
            <person name="Hemmerich C."/>
            <person name="Brun Y.V."/>
        </authorList>
    </citation>
    <scope>NUCLEOTIDE SEQUENCE [LARGE SCALE GENOMIC DNA]</scope>
    <source>
        <strain evidence="13">ATCC 51888 / DSM 1869 / NCIB 11706 / TK 0415</strain>
    </source>
</reference>
<evidence type="ECO:0000313" key="12">
    <source>
        <dbReference type="EMBL" id="ADJ24748.1"/>
    </source>
</evidence>
<dbReference type="InterPro" id="IPR009010">
    <property type="entry name" value="Asp_de-COase-like_dom_sf"/>
</dbReference>
<keyword evidence="4" id="KW-0004">4Fe-4S</keyword>
<dbReference type="Gene3D" id="2.40.40.20">
    <property type="match status" value="1"/>
</dbReference>
<keyword evidence="7" id="KW-0560">Oxidoreductase</keyword>
<feature type="domain" description="4Fe-4S Mo/W bis-MGD-type" evidence="11">
    <location>
        <begin position="4"/>
        <end position="60"/>
    </location>
</feature>
<keyword evidence="13" id="KW-1185">Reference proteome</keyword>
<dbReference type="GO" id="GO:0051539">
    <property type="term" value="F:4 iron, 4 sulfur cluster binding"/>
    <property type="evidence" value="ECO:0007669"/>
    <property type="project" value="UniProtKB-KW"/>
</dbReference>
<dbReference type="GO" id="GO:1990204">
    <property type="term" value="C:oxidoreductase complex"/>
    <property type="evidence" value="ECO:0007669"/>
    <property type="project" value="UniProtKB-ARBA"/>
</dbReference>
<dbReference type="PROSITE" id="PS51669">
    <property type="entry name" value="4FE4S_MOW_BIS_MGD"/>
    <property type="match status" value="1"/>
</dbReference>
<dbReference type="InterPro" id="IPR027467">
    <property type="entry name" value="MopterinOxRdtase_cofactor_BS"/>
</dbReference>
<dbReference type="Pfam" id="PF04324">
    <property type="entry name" value="Fer2_BFD"/>
    <property type="match status" value="1"/>
</dbReference>
<gene>
    <name evidence="12" type="ordered locus">Hden_2953</name>
</gene>
<dbReference type="Proteomes" id="UP000002033">
    <property type="component" value="Chromosome"/>
</dbReference>
<dbReference type="Pfam" id="PF01568">
    <property type="entry name" value="Molydop_binding"/>
    <property type="match status" value="1"/>
</dbReference>
<dbReference type="Gene3D" id="1.10.10.1100">
    <property type="entry name" value="BFD-like [2Fe-2S]-binding domain"/>
    <property type="match status" value="1"/>
</dbReference>
<sequence length="886" mass="96445">MTAPQPTKTTCPYCGVGCGILADVSLDGKVGIRGDTTHPANFGRLCSKGSALGETVDLDDRLLYPEVDGQRVSWDAALRLVGSRFSETIAEYGPDSVAFYVSGQLLTEDYYVANKLMKGFIGSANIDTNSRLCMASSVAGHKRAFGSDTVPGCYEDLEIADLIVLVGSNLAWCHPVLYQRIVAAKDKRPEMKIVLIDPRRTMTSDIVDLHLPIKPDGDVALFSALLSHLFETDAIDQDFIAAHTSGFTDALRAADAMDILAIIEQTGLDHRLLRSFFELFARTDRTVTVFSQGVNQSARGTDKVNAIINCHLATGRVGKPGASPFSVTGQPNAMGGREVGGMSNTLAAHMDIENAEDRDRVRRFWQAPLVAAKSGLKAVDMFRALADGRIKALWIMATNPVVSMPDAGKIEDAIRNCPFVVVSDVIAKTDTVRHARVRLPAAAWGEKSGTVTNSERRISRQRSFLPLPGEARPDWWIVCEVAKHMGFGAAFDYKSTSEIFAEHAALSGFENNGTRDFDIGQFANISETEFDRLEPFQWPRHVGKEPSIRLFTDGTFFTRDGKARFTSLDLEPRRTTPAAYPMTLNTGRVRDHWHTMTRTAKSQRLSQHYGEPFAEIHPSDAASYNIGDADIIRISTGNGAILVRALISARQRPGSIFVPMHWTDQYASKARVDTLVPAVVDAISGQPASKNISVRIERFAVSTYGFAVLDRKPENIDAAYWALAKCSAGWRLELGFADGREDWSSFANELLGASEDTETIAFHDRQSSSYRFACYRGESLRGALFLASEPVAVSRDWAVAQLTAPHPRTASRFKFIAGRPGAGATDNGATVCSCFGVGANQIAAAVRRGCHSVAAIGEALQAGTNCGSCRAEIRTIIEAQNLQAAE</sequence>
<keyword evidence="9" id="KW-0411">Iron-sulfur</keyword>
<organism evidence="12 13">
    <name type="scientific">Hyphomicrobium denitrificans (strain ATCC 51888 / DSM 1869 / NCIMB 11706 / TK 0415)</name>
    <dbReference type="NCBI Taxonomy" id="582899"/>
    <lineage>
        <taxon>Bacteria</taxon>
        <taxon>Pseudomonadati</taxon>
        <taxon>Pseudomonadota</taxon>
        <taxon>Alphaproteobacteria</taxon>
        <taxon>Hyphomicrobiales</taxon>
        <taxon>Hyphomicrobiaceae</taxon>
        <taxon>Hyphomicrobium</taxon>
    </lineage>
</organism>
<protein>
    <submittedName>
        <fullName evidence="12">Molybdopterin oxidoreductase</fullName>
    </submittedName>
</protein>
<evidence type="ECO:0000256" key="7">
    <source>
        <dbReference type="ARBA" id="ARBA00023002"/>
    </source>
</evidence>
<evidence type="ECO:0000256" key="9">
    <source>
        <dbReference type="ARBA" id="ARBA00023014"/>
    </source>
</evidence>
<evidence type="ECO:0000256" key="1">
    <source>
        <dbReference type="ARBA" id="ARBA00001942"/>
    </source>
</evidence>
<dbReference type="HOGENOM" id="CLU_000422_13_4_5"/>
<comment type="cofactor">
    <cofactor evidence="1">
        <name>Mo-bis(molybdopterin guanine dinucleotide)</name>
        <dbReference type="ChEBI" id="CHEBI:60539"/>
    </cofactor>
</comment>
<dbReference type="SUPFAM" id="SSF50692">
    <property type="entry name" value="ADC-like"/>
    <property type="match status" value="1"/>
</dbReference>
<evidence type="ECO:0000313" key="13">
    <source>
        <dbReference type="Proteomes" id="UP000002033"/>
    </source>
</evidence>
<evidence type="ECO:0000256" key="5">
    <source>
        <dbReference type="ARBA" id="ARBA00022505"/>
    </source>
</evidence>
<dbReference type="InterPro" id="IPR041854">
    <property type="entry name" value="BFD-like_2Fe2S-bd_dom_sf"/>
</dbReference>
<dbReference type="CDD" id="cd02791">
    <property type="entry name" value="MopB_CT_Nitrate-R-NapA-like"/>
    <property type="match status" value="1"/>
</dbReference>
<comment type="similarity">
    <text evidence="3">Belongs to the prokaryotic molybdopterin-containing oxidoreductase family. NasA/NapA/NarB subfamily.</text>
</comment>
<dbReference type="GO" id="GO:0016491">
    <property type="term" value="F:oxidoreductase activity"/>
    <property type="evidence" value="ECO:0007669"/>
    <property type="project" value="UniProtKB-KW"/>
</dbReference>
<dbReference type="Gene3D" id="3.40.228.10">
    <property type="entry name" value="Dimethylsulfoxide Reductase, domain 2"/>
    <property type="match status" value="1"/>
</dbReference>
<dbReference type="SMART" id="SM00926">
    <property type="entry name" value="Molybdop_Fe4S4"/>
    <property type="match status" value="1"/>
</dbReference>
<dbReference type="RefSeq" id="WP_013216907.1">
    <property type="nucleotide sequence ID" value="NC_014313.1"/>
</dbReference>
<dbReference type="CDD" id="cd02754">
    <property type="entry name" value="MopB_Nitrate-R-NapA-like"/>
    <property type="match status" value="1"/>
</dbReference>
<dbReference type="GO" id="GO:0045333">
    <property type="term" value="P:cellular respiration"/>
    <property type="evidence" value="ECO:0007669"/>
    <property type="project" value="UniProtKB-ARBA"/>
</dbReference>
<dbReference type="PANTHER" id="PTHR43105:SF9">
    <property type="entry name" value="NADPH-FE(3+) OXIDOREDUCTASE SUBUNIT ALPHA"/>
    <property type="match status" value="1"/>
</dbReference>
<dbReference type="Pfam" id="PF00384">
    <property type="entry name" value="Molybdopterin"/>
    <property type="match status" value="1"/>
</dbReference>
<dbReference type="Gene3D" id="3.40.50.740">
    <property type="match status" value="1"/>
</dbReference>
<evidence type="ECO:0000256" key="8">
    <source>
        <dbReference type="ARBA" id="ARBA00023004"/>
    </source>
</evidence>
<dbReference type="KEGG" id="hdn:Hden_2953"/>
<dbReference type="InterPro" id="IPR007419">
    <property type="entry name" value="BFD-like_2Fe2S-bd_dom"/>
</dbReference>
<proteinExistence type="inferred from homology"/>
<keyword evidence="6" id="KW-0479">Metal-binding</keyword>
<dbReference type="InterPro" id="IPR006656">
    <property type="entry name" value="Mopterin_OxRdtase"/>
</dbReference>
<name>D8JV94_HYPDA</name>
<dbReference type="InterPro" id="IPR006657">
    <property type="entry name" value="MoPterin_dinucl-bd_dom"/>
</dbReference>
<accession>D8JV94</accession>
<dbReference type="GO" id="GO:0046872">
    <property type="term" value="F:metal ion binding"/>
    <property type="evidence" value="ECO:0007669"/>
    <property type="project" value="UniProtKB-KW"/>
</dbReference>
<dbReference type="GO" id="GO:0042128">
    <property type="term" value="P:nitrate assimilation"/>
    <property type="evidence" value="ECO:0007669"/>
    <property type="project" value="UniProtKB-KW"/>
</dbReference>
<comment type="cofactor">
    <cofactor evidence="2">
        <name>[4Fe-4S] cluster</name>
        <dbReference type="ChEBI" id="CHEBI:49883"/>
    </cofactor>
</comment>
<dbReference type="InterPro" id="IPR006963">
    <property type="entry name" value="Mopterin_OxRdtase_4Fe-4S_dom"/>
</dbReference>
<evidence type="ECO:0000256" key="3">
    <source>
        <dbReference type="ARBA" id="ARBA00008747"/>
    </source>
</evidence>
<dbReference type="SUPFAM" id="SSF53706">
    <property type="entry name" value="Formate dehydrogenase/DMSO reductase, domains 1-3"/>
    <property type="match status" value="1"/>
</dbReference>
<dbReference type="GO" id="GO:0043546">
    <property type="term" value="F:molybdopterin cofactor binding"/>
    <property type="evidence" value="ECO:0007669"/>
    <property type="project" value="InterPro"/>
</dbReference>
<evidence type="ECO:0000256" key="6">
    <source>
        <dbReference type="ARBA" id="ARBA00022723"/>
    </source>
</evidence>
<dbReference type="InterPro" id="IPR050123">
    <property type="entry name" value="Prok_molybdopt-oxidoreductase"/>
</dbReference>
<keyword evidence="8" id="KW-0408">Iron</keyword>
<evidence type="ECO:0000259" key="11">
    <source>
        <dbReference type="PROSITE" id="PS51669"/>
    </source>
</evidence>
<dbReference type="eggNOG" id="COG0243">
    <property type="taxonomic scope" value="Bacteria"/>
</dbReference>